<protein>
    <recommendedName>
        <fullName evidence="4">FAD/NAD(P)-binding domain-containing protein</fullName>
    </recommendedName>
</protein>
<dbReference type="InterPro" id="IPR036188">
    <property type="entry name" value="FAD/NAD-bd_sf"/>
</dbReference>
<comment type="caution">
    <text evidence="2">The sequence shown here is derived from an EMBL/GenBank/DDBJ whole genome shotgun (WGS) entry which is preliminary data.</text>
</comment>
<organism evidence="2 3">
    <name type="scientific">Penicillium antarcticum</name>
    <dbReference type="NCBI Taxonomy" id="416450"/>
    <lineage>
        <taxon>Eukaryota</taxon>
        <taxon>Fungi</taxon>
        <taxon>Dikarya</taxon>
        <taxon>Ascomycota</taxon>
        <taxon>Pezizomycotina</taxon>
        <taxon>Eurotiomycetes</taxon>
        <taxon>Eurotiomycetidae</taxon>
        <taxon>Eurotiales</taxon>
        <taxon>Aspergillaceae</taxon>
        <taxon>Penicillium</taxon>
    </lineage>
</organism>
<dbReference type="AlphaFoldDB" id="A0A1V6QF25"/>
<accession>A0A1V6QF25</accession>
<dbReference type="InterPro" id="IPR050982">
    <property type="entry name" value="Auxin_biosynth/cation_transpt"/>
</dbReference>
<dbReference type="PANTHER" id="PTHR43539:SF68">
    <property type="entry name" value="FLAVIN-BINDING MONOOXYGENASE-LIKE PROTEIN (AFU_ORTHOLOGUE AFUA_4G09220)"/>
    <property type="match status" value="1"/>
</dbReference>
<dbReference type="EMBL" id="MDYN01000005">
    <property type="protein sequence ID" value="OQD87820.1"/>
    <property type="molecule type" value="Genomic_DNA"/>
</dbReference>
<keyword evidence="1" id="KW-0560">Oxidoreductase</keyword>
<dbReference type="Gene3D" id="3.50.50.60">
    <property type="entry name" value="FAD/NAD(P)-binding domain"/>
    <property type="match status" value="2"/>
</dbReference>
<evidence type="ECO:0000313" key="3">
    <source>
        <dbReference type="Proteomes" id="UP000191672"/>
    </source>
</evidence>
<evidence type="ECO:0008006" key="4">
    <source>
        <dbReference type="Google" id="ProtNLM"/>
    </source>
</evidence>
<keyword evidence="3" id="KW-1185">Reference proteome</keyword>
<dbReference type="Pfam" id="PF13738">
    <property type="entry name" value="Pyr_redox_3"/>
    <property type="match status" value="1"/>
</dbReference>
<dbReference type="SUPFAM" id="SSF51905">
    <property type="entry name" value="FAD/NAD(P)-binding domain"/>
    <property type="match status" value="1"/>
</dbReference>
<proteinExistence type="predicted"/>
<evidence type="ECO:0000256" key="1">
    <source>
        <dbReference type="ARBA" id="ARBA00023002"/>
    </source>
</evidence>
<dbReference type="GO" id="GO:0050660">
    <property type="term" value="F:flavin adenine dinucleotide binding"/>
    <property type="evidence" value="ECO:0007669"/>
    <property type="project" value="TreeGrafter"/>
</dbReference>
<evidence type="ECO:0000313" key="2">
    <source>
        <dbReference type="EMBL" id="OQD87820.1"/>
    </source>
</evidence>
<dbReference type="GO" id="GO:0004497">
    <property type="term" value="F:monooxygenase activity"/>
    <property type="evidence" value="ECO:0007669"/>
    <property type="project" value="TreeGrafter"/>
</dbReference>
<name>A0A1V6QF25_9EURO</name>
<dbReference type="Proteomes" id="UP000191672">
    <property type="component" value="Unassembled WGS sequence"/>
</dbReference>
<reference evidence="3" key="1">
    <citation type="journal article" date="2017" name="Nat. Microbiol.">
        <title>Global analysis of biosynthetic gene clusters reveals vast potential of secondary metabolite production in Penicillium species.</title>
        <authorList>
            <person name="Nielsen J.C."/>
            <person name="Grijseels S."/>
            <person name="Prigent S."/>
            <person name="Ji B."/>
            <person name="Dainat J."/>
            <person name="Nielsen K.F."/>
            <person name="Frisvad J.C."/>
            <person name="Workman M."/>
            <person name="Nielsen J."/>
        </authorList>
    </citation>
    <scope>NUCLEOTIDE SEQUENCE [LARGE SCALE GENOMIC DNA]</scope>
    <source>
        <strain evidence="3">IBT 31811</strain>
    </source>
</reference>
<gene>
    <name evidence="2" type="ORF">PENANT_c005G01689</name>
</gene>
<dbReference type="PANTHER" id="PTHR43539">
    <property type="entry name" value="FLAVIN-BINDING MONOOXYGENASE-LIKE PROTEIN (AFU_ORTHOLOGUE AFUA_4G09220)"/>
    <property type="match status" value="1"/>
</dbReference>
<sequence>MAANTDTTHNEFPARVDLLDMLAQQPLPLLAPGLMDPSSMAGDEPTKQAQLVLDRLNAAVAGNDAEAIESCFVADNAYWKDQLALTYHLRTFRTPGVIAASLLETNRLRAIKGGIAVNGAAMFMPATPVLQFIDCGITFQTGSPVATCSGKVVLLPIKSANGSIEWKIWVLSTILESLDLQKEEETLLQLPGRQLDGTEDVETDVFIIGGGNAAVALAARLKALRVESVMAERNARPGDNWALRYDSMRFHIPTTFCQLPYMSKLYLSSTRGTLTVKPDYEKKPDLLSREDLASQVRRYVATFNLNMITSAQIQSTQYNRSTKQWLIKFQTPAGQRTVISKHVVMATGVGSQKLHLPSIADKHLYKGISMHSVQYKNAEQLKAKGARSALIIGSANTAFDVLEDCHAADLKTTMNVRSPTYVVPLDYVCHPMSLGAYDAGVDFADNLFMTLPTAIDAQLARNLFAHFASEEPDRYKALAEAGFPVLDSGNPNCALMQNLLERGGGHYVDVGGSKLVEEGQVEIKALVEPVAYTETGLRFSDGSCVDADAVIWCTGFADKNVRDAALEILGGSEDQGQNSEGEDGKLFGPEIASRLDATWGVDSEGEIRGLWKRQSRLENLWVMGGYTQQHRWHSRTLALQIKAALEGVLPPAYRETPSPAVTSRCVIS</sequence>